<comment type="similarity">
    <text evidence="7">Belongs to the binding-protein-dependent transport system permease family.</text>
</comment>
<evidence type="ECO:0000256" key="6">
    <source>
        <dbReference type="ARBA" id="ARBA00023136"/>
    </source>
</evidence>
<dbReference type="InterPro" id="IPR035906">
    <property type="entry name" value="MetI-like_sf"/>
</dbReference>
<evidence type="ECO:0000259" key="9">
    <source>
        <dbReference type="PROSITE" id="PS50928"/>
    </source>
</evidence>
<evidence type="ECO:0000256" key="7">
    <source>
        <dbReference type="RuleBase" id="RU363032"/>
    </source>
</evidence>
<evidence type="ECO:0000313" key="11">
    <source>
        <dbReference type="Proteomes" id="UP000028533"/>
    </source>
</evidence>
<feature type="transmembrane region" description="Helical" evidence="7">
    <location>
        <begin position="442"/>
        <end position="460"/>
    </location>
</feature>
<keyword evidence="8" id="KW-0175">Coiled coil</keyword>
<feature type="transmembrane region" description="Helical" evidence="7">
    <location>
        <begin position="567"/>
        <end position="593"/>
    </location>
</feature>
<dbReference type="Gene3D" id="1.10.3720.10">
    <property type="entry name" value="MetI-like"/>
    <property type="match status" value="2"/>
</dbReference>
<sequence length="911" mass="106045">MFNKKIIKDRNLFKIENQYTKPPKRIFTICFTIGVIIFVVLGFALADERWSEFFDNFDKLINLFKDFFKWDLNNWNQKHGLPNTFLETSFYNLWQTIKLSFIGTFLGIILCLPFSVLASRSIISNRYVNNISRGFLAIFRTIPSFAMAMIIAGYFLTGYGSSVIGIIFFSFSVAGKLFYEKIEQIDTKVFTTMQATGANKFQSFKKAVIPQISTNLLSISLYTLETNIRYFSVIAIVTGLDSYGDLIRATLDSSEYNKAGFLLTIFAITILLIELFIFLIRNYIIEEKDFLLEKKLINKIKKPYKNIDKLSDIQFYIAYILTKQINEKIAKTSDEKEIQDLKQQKKELISEFKKQYRLSVRNDKEKYKKLFKENKKNLFIKVDFVDHLVRIDKISQTKLANECLIHKEQIKKQVENTIKTETEKFKETLTPELVLKKMPKTYIKRTIFFTVILFLFIFLIKDINFSLSSSSSIKNTNQRILDILNINWESLYYANPLSVTNKTAQSYSVMHILWETLTIAILGTVIGAVFAYILGLLSSSKIVHPVIAKPILCLTTLIRAIPTYMYAYIFVFAVGIGPFAGSLALSIGTIGMLTKYYREIYETINFKIVNQLKALGLNKFQVFRYGVFAQTQNEIISYIIYRFEINFKEVATLGIVGAGSLGKLLKGYFEEALYPEFGALVFGLIIFTLIVESISNTLRVKFLENKNPKWIDLLINKCQHYCFATYKATLKLFKKDLDMTYWQANAFNSYVKSKISLDKIPDKYISKKVIFLKNLKINIDYNNKILVNQKYIEVISLHKKYIKEFKDNRKLLVNQINSQAQNYLKIAKTNYLNSKLELEKKLQDQRQIISNLKQKIKDSNQKSKTLNQKLQDQKTKLTSIKDLLKSLKREYRKTVLFTKQTRTIKLWNLDY</sequence>
<feature type="transmembrane region" description="Helical" evidence="7">
    <location>
        <begin position="135"/>
        <end position="156"/>
    </location>
</feature>
<keyword evidence="6 7" id="KW-0472">Membrane</keyword>
<keyword evidence="5 7" id="KW-1133">Transmembrane helix</keyword>
<feature type="coiled-coil region" evidence="8">
    <location>
        <begin position="331"/>
        <end position="358"/>
    </location>
</feature>
<dbReference type="EMBL" id="JFDO01000036">
    <property type="protein sequence ID" value="KEZ17044.1"/>
    <property type="molecule type" value="Genomic_DNA"/>
</dbReference>
<dbReference type="PROSITE" id="PS50928">
    <property type="entry name" value="ABC_TM1"/>
    <property type="match status" value="2"/>
</dbReference>
<dbReference type="AlphaFoldDB" id="A0A084EGF2"/>
<reference evidence="10 11" key="1">
    <citation type="submission" date="2014-02" db="EMBL/GenBank/DDBJ databases">
        <title>Genome sequence of Mycoplasma capricolum subsp. capricolum strain 14232.</title>
        <authorList>
            <person name="Sirand-Pugnet P."/>
            <person name="Breton M."/>
            <person name="Dordet-Frisoni E."/>
            <person name="Baranowski E."/>
            <person name="Barre A."/>
            <person name="Couture C."/>
            <person name="Dupuy V."/>
            <person name="Gaurivaud P."/>
            <person name="Jacob D."/>
            <person name="Lemaitre C."/>
            <person name="Manso-Silvan L."/>
            <person name="Nikolski M."/>
            <person name="Nouvel L.-X."/>
            <person name="Poumarat F."/>
            <person name="Tardy F."/>
            <person name="Thebault P."/>
            <person name="Theil S."/>
            <person name="Citti C."/>
            <person name="Thiaucourt F."/>
            <person name="Blanchard A."/>
        </authorList>
    </citation>
    <scope>NUCLEOTIDE SEQUENCE [LARGE SCALE GENOMIC DNA]</scope>
    <source>
        <strain evidence="10 11">14232</strain>
    </source>
</reference>
<dbReference type="SUPFAM" id="SSF161098">
    <property type="entry name" value="MetI-like"/>
    <property type="match status" value="2"/>
</dbReference>
<keyword evidence="3" id="KW-1003">Cell membrane</keyword>
<feature type="transmembrane region" description="Helical" evidence="7">
    <location>
        <begin position="26"/>
        <end position="46"/>
    </location>
</feature>
<feature type="transmembrane region" description="Helical" evidence="7">
    <location>
        <begin position="512"/>
        <end position="535"/>
    </location>
</feature>
<evidence type="ECO:0000313" key="10">
    <source>
        <dbReference type="EMBL" id="KEZ17044.1"/>
    </source>
</evidence>
<evidence type="ECO:0000256" key="4">
    <source>
        <dbReference type="ARBA" id="ARBA00022692"/>
    </source>
</evidence>
<evidence type="ECO:0000256" key="1">
    <source>
        <dbReference type="ARBA" id="ARBA00004651"/>
    </source>
</evidence>
<comment type="subcellular location">
    <subcellularLocation>
        <location evidence="1 7">Cell membrane</location>
        <topology evidence="1 7">Multi-pass membrane protein</topology>
    </subcellularLocation>
</comment>
<feature type="transmembrane region" description="Helical" evidence="7">
    <location>
        <begin position="259"/>
        <end position="280"/>
    </location>
</feature>
<keyword evidence="2 7" id="KW-0813">Transport</keyword>
<feature type="transmembrane region" description="Helical" evidence="7">
    <location>
        <begin position="162"/>
        <end position="179"/>
    </location>
</feature>
<dbReference type="Proteomes" id="UP000028533">
    <property type="component" value="Unassembled WGS sequence"/>
</dbReference>
<dbReference type="PANTHER" id="PTHR30043">
    <property type="entry name" value="PHOSPHONATES TRANSPORT SYSTEM PERMEASE PROTEIN"/>
    <property type="match status" value="1"/>
</dbReference>
<evidence type="ECO:0000256" key="8">
    <source>
        <dbReference type="SAM" id="Coils"/>
    </source>
</evidence>
<dbReference type="PANTHER" id="PTHR30043:SF1">
    <property type="entry name" value="ABC TRANSPORT SYSTEM PERMEASE PROTEIN P69"/>
    <property type="match status" value="1"/>
</dbReference>
<proteinExistence type="inferred from homology"/>
<evidence type="ECO:0000256" key="3">
    <source>
        <dbReference type="ARBA" id="ARBA00022475"/>
    </source>
</evidence>
<evidence type="ECO:0000256" key="2">
    <source>
        <dbReference type="ARBA" id="ARBA00022448"/>
    </source>
</evidence>
<dbReference type="Pfam" id="PF00528">
    <property type="entry name" value="BPD_transp_1"/>
    <property type="match status" value="2"/>
</dbReference>
<keyword evidence="4 7" id="KW-0812">Transmembrane</keyword>
<feature type="domain" description="ABC transmembrane type-1" evidence="9">
    <location>
        <begin position="93"/>
        <end position="281"/>
    </location>
</feature>
<gene>
    <name evidence="10" type="primary">phnE</name>
    <name evidence="10" type="ORF">MCAPa_8500</name>
</gene>
<dbReference type="GO" id="GO:0005886">
    <property type="term" value="C:plasma membrane"/>
    <property type="evidence" value="ECO:0007669"/>
    <property type="project" value="UniProtKB-SubCell"/>
</dbReference>
<evidence type="ECO:0000256" key="5">
    <source>
        <dbReference type="ARBA" id="ARBA00022989"/>
    </source>
</evidence>
<comment type="caution">
    <text evidence="10">The sequence shown here is derived from an EMBL/GenBank/DDBJ whole genome shotgun (WGS) entry which is preliminary data.</text>
</comment>
<organism evidence="10 11">
    <name type="scientific">Mycoplasma capricolum subsp. capricolum 14232</name>
    <dbReference type="NCBI Taxonomy" id="1188238"/>
    <lineage>
        <taxon>Bacteria</taxon>
        <taxon>Bacillati</taxon>
        <taxon>Mycoplasmatota</taxon>
        <taxon>Mollicutes</taxon>
        <taxon>Mycoplasmataceae</taxon>
        <taxon>Mycoplasma</taxon>
    </lineage>
</organism>
<feature type="domain" description="ABC transmembrane type-1" evidence="9">
    <location>
        <begin position="513"/>
        <end position="695"/>
    </location>
</feature>
<dbReference type="RefSeq" id="WP_036432604.1">
    <property type="nucleotide sequence ID" value="NZ_JFDO01000036.1"/>
</dbReference>
<dbReference type="GO" id="GO:0055085">
    <property type="term" value="P:transmembrane transport"/>
    <property type="evidence" value="ECO:0007669"/>
    <property type="project" value="InterPro"/>
</dbReference>
<name>A0A084EGF2_MYCCA</name>
<dbReference type="CDD" id="cd06261">
    <property type="entry name" value="TM_PBP2"/>
    <property type="match status" value="2"/>
</dbReference>
<feature type="coiled-coil region" evidence="8">
    <location>
        <begin position="835"/>
        <end position="890"/>
    </location>
</feature>
<feature type="transmembrane region" description="Helical" evidence="7">
    <location>
        <begin position="673"/>
        <end position="691"/>
    </location>
</feature>
<accession>A0A084EGF2</accession>
<feature type="transmembrane region" description="Helical" evidence="7">
    <location>
        <begin position="99"/>
        <end position="123"/>
    </location>
</feature>
<dbReference type="InterPro" id="IPR000515">
    <property type="entry name" value="MetI-like"/>
</dbReference>
<protein>
    <submittedName>
        <fullName evidence="10">Phosphonate ABC transporter, permease component</fullName>
    </submittedName>
</protein>